<evidence type="ECO:0000313" key="6">
    <source>
        <dbReference type="Proteomes" id="UP001143304"/>
    </source>
</evidence>
<sequence length="457" mass="51769">MRASEVRTAADARRIVEERQLRHVKLGVFDVDGVMRGKYMSREKFFSALDKGFGFCDVVLGWDSNDQLYEQPGVEYTGWHTGYPDAPVRVLADTCRELPYEDGMLIFLGEFRDEAEGICPRGILRRVLEYAAEQGLEAKAAFEYEFFLFRETPDSVREKGFRNLQPATPGFFGYSTLRNSVHSQWYHDILSLCEEMDFPLEGLHTETGPGVLEAAIAVDGAQRAADKAALFKTFLKVWAQRNELMATFMARWSPEYPGQSGHIHISLVDEQQRAVFHDAGEKHQMSAAQRHFVAGQQQLMPELLAMLAQTVNSYSRLVPGFWAPTDATWGVENRTTALRVIPGNERSQRVEYRLGSADANPYIALAAALGAGLYGLENKLEPSNPVTGNAYEQQHPPEQALPTSLAEASKRLRASQVARQLFGDAFVEHYATTREWEQREFNKHVTDWELQRYFEII</sequence>
<dbReference type="InterPro" id="IPR014746">
    <property type="entry name" value="Gln_synth/guanido_kin_cat_dom"/>
</dbReference>
<feature type="domain" description="GS catalytic" evidence="4">
    <location>
        <begin position="120"/>
        <end position="457"/>
    </location>
</feature>
<dbReference type="RefSeq" id="WP_279250244.1">
    <property type="nucleotide sequence ID" value="NZ_SHNO01000001.1"/>
</dbReference>
<accession>A0ABT3T8G1</accession>
<comment type="similarity">
    <text evidence="2 3">Belongs to the glutamine synthetase family.</text>
</comment>
<dbReference type="SMART" id="SM01230">
    <property type="entry name" value="Gln-synt_C"/>
    <property type="match status" value="1"/>
</dbReference>
<evidence type="ECO:0000256" key="1">
    <source>
        <dbReference type="ARBA" id="ARBA00022598"/>
    </source>
</evidence>
<evidence type="ECO:0000256" key="3">
    <source>
        <dbReference type="RuleBase" id="RU000384"/>
    </source>
</evidence>
<evidence type="ECO:0000256" key="2">
    <source>
        <dbReference type="PROSITE-ProRule" id="PRU01331"/>
    </source>
</evidence>
<evidence type="ECO:0000313" key="5">
    <source>
        <dbReference type="EMBL" id="MCX2978547.1"/>
    </source>
</evidence>
<dbReference type="SUPFAM" id="SSF55931">
    <property type="entry name" value="Glutamine synthetase/guanido kinase"/>
    <property type="match status" value="1"/>
</dbReference>
<dbReference type="Gene3D" id="3.30.590.10">
    <property type="entry name" value="Glutamine synthetase/guanido kinase, catalytic domain"/>
    <property type="match status" value="1"/>
</dbReference>
<dbReference type="EMBL" id="SHNO01000001">
    <property type="protein sequence ID" value="MCX2978547.1"/>
    <property type="molecule type" value="Genomic_DNA"/>
</dbReference>
<dbReference type="PANTHER" id="PTHR43785:SF12">
    <property type="entry name" value="TYPE-1 GLUTAMINE SYNTHETASE 2"/>
    <property type="match status" value="1"/>
</dbReference>
<keyword evidence="1" id="KW-0436">Ligase</keyword>
<protein>
    <submittedName>
        <fullName evidence="5">Glutamine synthetase</fullName>
    </submittedName>
</protein>
<reference evidence="5" key="1">
    <citation type="submission" date="2019-02" db="EMBL/GenBank/DDBJ databases">
        <authorList>
            <person name="Li S.-H."/>
        </authorList>
    </citation>
    <scope>NUCLEOTIDE SEQUENCE</scope>
    <source>
        <strain evidence="5">IMCC11814</strain>
    </source>
</reference>
<evidence type="ECO:0000259" key="4">
    <source>
        <dbReference type="PROSITE" id="PS51987"/>
    </source>
</evidence>
<proteinExistence type="inferred from homology"/>
<organism evidence="5 6">
    <name type="scientific">Candidatus Marimicrobium litorale</name>
    <dbReference type="NCBI Taxonomy" id="2518991"/>
    <lineage>
        <taxon>Bacteria</taxon>
        <taxon>Pseudomonadati</taxon>
        <taxon>Pseudomonadota</taxon>
        <taxon>Gammaproteobacteria</taxon>
        <taxon>Cellvibrionales</taxon>
        <taxon>Halieaceae</taxon>
        <taxon>Marimicrobium</taxon>
    </lineage>
</organism>
<dbReference type="Proteomes" id="UP001143304">
    <property type="component" value="Unassembled WGS sequence"/>
</dbReference>
<dbReference type="Gene3D" id="3.10.20.70">
    <property type="entry name" value="Glutamine synthetase, N-terminal domain"/>
    <property type="match status" value="1"/>
</dbReference>
<name>A0ABT3T8G1_9GAMM</name>
<gene>
    <name evidence="5" type="ORF">EYC82_14365</name>
</gene>
<comment type="caution">
    <text evidence="5">The sequence shown here is derived from an EMBL/GenBank/DDBJ whole genome shotgun (WGS) entry which is preliminary data.</text>
</comment>
<dbReference type="InterPro" id="IPR036651">
    <property type="entry name" value="Gln_synt_N_sf"/>
</dbReference>
<keyword evidence="6" id="KW-1185">Reference proteome</keyword>
<dbReference type="InterPro" id="IPR008146">
    <property type="entry name" value="Gln_synth_cat_dom"/>
</dbReference>
<dbReference type="Pfam" id="PF00120">
    <property type="entry name" value="Gln-synt_C"/>
    <property type="match status" value="1"/>
</dbReference>
<dbReference type="PANTHER" id="PTHR43785">
    <property type="entry name" value="GAMMA-GLUTAMYLPUTRESCINE SYNTHETASE"/>
    <property type="match status" value="1"/>
</dbReference>
<dbReference type="PROSITE" id="PS51987">
    <property type="entry name" value="GS_CATALYTIC"/>
    <property type="match status" value="1"/>
</dbReference>